<accession>A0ABP8QS36</accession>
<evidence type="ECO:0000313" key="3">
    <source>
        <dbReference type="EMBL" id="GAA4507304.1"/>
    </source>
</evidence>
<feature type="domain" description="J" evidence="2">
    <location>
        <begin position="3"/>
        <end position="68"/>
    </location>
</feature>
<feature type="coiled-coil region" evidence="1">
    <location>
        <begin position="89"/>
        <end position="130"/>
    </location>
</feature>
<dbReference type="InterPro" id="IPR001623">
    <property type="entry name" value="DnaJ_domain"/>
</dbReference>
<dbReference type="PRINTS" id="PR00625">
    <property type="entry name" value="JDOMAIN"/>
</dbReference>
<dbReference type="EMBL" id="BAABGQ010000011">
    <property type="protein sequence ID" value="GAA4507304.1"/>
    <property type="molecule type" value="Genomic_DNA"/>
</dbReference>
<dbReference type="PANTHER" id="PTHR44825">
    <property type="match status" value="1"/>
</dbReference>
<evidence type="ECO:0000313" key="4">
    <source>
        <dbReference type="Proteomes" id="UP001501243"/>
    </source>
</evidence>
<organism evidence="3 4">
    <name type="scientific">Hymenobacter ginsengisoli</name>
    <dbReference type="NCBI Taxonomy" id="1051626"/>
    <lineage>
        <taxon>Bacteria</taxon>
        <taxon>Pseudomonadati</taxon>
        <taxon>Bacteroidota</taxon>
        <taxon>Cytophagia</taxon>
        <taxon>Cytophagales</taxon>
        <taxon>Hymenobacteraceae</taxon>
        <taxon>Hymenobacter</taxon>
    </lineage>
</organism>
<dbReference type="PROSITE" id="PS50076">
    <property type="entry name" value="DNAJ_2"/>
    <property type="match status" value="1"/>
</dbReference>
<name>A0ABP8QS36_9BACT</name>
<sequence>MVNYYQVLGLTQNCTTEDIKKAYKTYAKKMHPDLHLNDIFFKERFQEVLLAYETLVDSQKRSRYDREFFNNKSHSNKTSESSKIERFINEQLKKQLAEEQDKVFHLRNLLNQEREKIDSLQTQYEYFKRKYLILEKSHSVLGKRVKRKNYARSALKSIILFFINVINFLKRNKIRLYISGATILALYFSYELLKPKPAELVIGTEYPKLRAFAAQGQWTKII</sequence>
<dbReference type="Pfam" id="PF00226">
    <property type="entry name" value="DnaJ"/>
    <property type="match status" value="1"/>
</dbReference>
<dbReference type="InterPro" id="IPR052763">
    <property type="entry name" value="DnaJ_C4"/>
</dbReference>
<dbReference type="PROSITE" id="PS00636">
    <property type="entry name" value="DNAJ_1"/>
    <property type="match status" value="1"/>
</dbReference>
<evidence type="ECO:0000259" key="2">
    <source>
        <dbReference type="PROSITE" id="PS50076"/>
    </source>
</evidence>
<dbReference type="InterPro" id="IPR036869">
    <property type="entry name" value="J_dom_sf"/>
</dbReference>
<proteinExistence type="predicted"/>
<comment type="caution">
    <text evidence="3">The sequence shown here is derived from an EMBL/GenBank/DDBJ whole genome shotgun (WGS) entry which is preliminary data.</text>
</comment>
<protein>
    <recommendedName>
        <fullName evidence="2">J domain-containing protein</fullName>
    </recommendedName>
</protein>
<dbReference type="Proteomes" id="UP001501243">
    <property type="component" value="Unassembled WGS sequence"/>
</dbReference>
<dbReference type="PANTHER" id="PTHR44825:SF1">
    <property type="entry name" value="DNAJ HOMOLOG SUBFAMILY C MEMBER 4"/>
    <property type="match status" value="1"/>
</dbReference>
<dbReference type="InterPro" id="IPR018253">
    <property type="entry name" value="DnaJ_domain_CS"/>
</dbReference>
<dbReference type="SUPFAM" id="SSF46565">
    <property type="entry name" value="Chaperone J-domain"/>
    <property type="match status" value="1"/>
</dbReference>
<keyword evidence="4" id="KW-1185">Reference proteome</keyword>
<dbReference type="CDD" id="cd06257">
    <property type="entry name" value="DnaJ"/>
    <property type="match status" value="1"/>
</dbReference>
<reference evidence="4" key="1">
    <citation type="journal article" date="2019" name="Int. J. Syst. Evol. Microbiol.">
        <title>The Global Catalogue of Microorganisms (GCM) 10K type strain sequencing project: providing services to taxonomists for standard genome sequencing and annotation.</title>
        <authorList>
            <consortium name="The Broad Institute Genomics Platform"/>
            <consortium name="The Broad Institute Genome Sequencing Center for Infectious Disease"/>
            <person name="Wu L."/>
            <person name="Ma J."/>
        </authorList>
    </citation>
    <scope>NUCLEOTIDE SEQUENCE [LARGE SCALE GENOMIC DNA]</scope>
    <source>
        <strain evidence="4">JCM 17841</strain>
    </source>
</reference>
<gene>
    <name evidence="3" type="ORF">GCM10023172_37710</name>
</gene>
<dbReference type="Gene3D" id="1.10.287.110">
    <property type="entry name" value="DnaJ domain"/>
    <property type="match status" value="1"/>
</dbReference>
<evidence type="ECO:0000256" key="1">
    <source>
        <dbReference type="SAM" id="Coils"/>
    </source>
</evidence>
<keyword evidence="1" id="KW-0175">Coiled coil</keyword>
<dbReference type="SMART" id="SM00271">
    <property type="entry name" value="DnaJ"/>
    <property type="match status" value="1"/>
</dbReference>